<reference evidence="3 4" key="1">
    <citation type="submission" date="2024-08" db="EMBL/GenBank/DDBJ databases">
        <authorList>
            <person name="Cucini C."/>
            <person name="Frati F."/>
        </authorList>
    </citation>
    <scope>NUCLEOTIDE SEQUENCE [LARGE SCALE GENOMIC DNA]</scope>
</reference>
<comment type="caution">
    <text evidence="3">The sequence shown here is derived from an EMBL/GenBank/DDBJ whole genome shotgun (WGS) entry which is preliminary data.</text>
</comment>
<feature type="signal peptide" evidence="2">
    <location>
        <begin position="1"/>
        <end position="25"/>
    </location>
</feature>
<dbReference type="Proteomes" id="UP001642540">
    <property type="component" value="Unassembled WGS sequence"/>
</dbReference>
<proteinExistence type="predicted"/>
<sequence>MWTFLWIFVVLVFQSCLEILSKNRADNPFGIQGTEFGDSFESAGESSSNPWFSIETPVKVSKSLFDGAIKVAATMGNVSTLLLKESAVKTPSLAANISKSVVEDAVVAAQFVTNSSISVVDNYAGGFNTLFQNSMWIIVGIGALAFLVIAVHIIKCLKFASNQNSGI</sequence>
<dbReference type="EMBL" id="CAXLJM020000054">
    <property type="protein sequence ID" value="CAL8117557.1"/>
    <property type="molecule type" value="Genomic_DNA"/>
</dbReference>
<keyword evidence="1" id="KW-1133">Transmembrane helix</keyword>
<keyword evidence="1" id="KW-0812">Transmembrane</keyword>
<feature type="chain" id="PRO_5045706818" evidence="2">
    <location>
        <begin position="26"/>
        <end position="167"/>
    </location>
</feature>
<name>A0ABP1R6F4_9HEXA</name>
<organism evidence="3 4">
    <name type="scientific">Orchesella dallaii</name>
    <dbReference type="NCBI Taxonomy" id="48710"/>
    <lineage>
        <taxon>Eukaryota</taxon>
        <taxon>Metazoa</taxon>
        <taxon>Ecdysozoa</taxon>
        <taxon>Arthropoda</taxon>
        <taxon>Hexapoda</taxon>
        <taxon>Collembola</taxon>
        <taxon>Entomobryomorpha</taxon>
        <taxon>Entomobryoidea</taxon>
        <taxon>Orchesellidae</taxon>
        <taxon>Orchesellinae</taxon>
        <taxon>Orchesella</taxon>
    </lineage>
</organism>
<keyword evidence="4" id="KW-1185">Reference proteome</keyword>
<gene>
    <name evidence="3" type="ORF">ODALV1_LOCUS17751</name>
</gene>
<feature type="transmembrane region" description="Helical" evidence="1">
    <location>
        <begin position="135"/>
        <end position="154"/>
    </location>
</feature>
<evidence type="ECO:0000313" key="4">
    <source>
        <dbReference type="Proteomes" id="UP001642540"/>
    </source>
</evidence>
<keyword evidence="2" id="KW-0732">Signal</keyword>
<protein>
    <submittedName>
        <fullName evidence="3">Uncharacterized protein</fullName>
    </submittedName>
</protein>
<evidence type="ECO:0000256" key="2">
    <source>
        <dbReference type="SAM" id="SignalP"/>
    </source>
</evidence>
<accession>A0ABP1R6F4</accession>
<keyword evidence="1" id="KW-0472">Membrane</keyword>
<evidence type="ECO:0000256" key="1">
    <source>
        <dbReference type="SAM" id="Phobius"/>
    </source>
</evidence>
<evidence type="ECO:0000313" key="3">
    <source>
        <dbReference type="EMBL" id="CAL8117557.1"/>
    </source>
</evidence>